<accession>A0ABU2KM44</accession>
<sequence length="118" mass="13689">MKRLHLILGFLWIIIFLTSCGEKLEKSWEISDFSKPHVFSIKAPKNKKVSTANIYLDGKFTDTIYLSRIPNDSTLKFTNKNLPKDKLMVDFYGGEFKFHLSPSKAKGELRITIEMPYQ</sequence>
<protein>
    <recommendedName>
        <fullName evidence="3">Lipoprotein</fullName>
    </recommendedName>
</protein>
<comment type="caution">
    <text evidence="1">The sequence shown here is derived from an EMBL/GenBank/DDBJ whole genome shotgun (WGS) entry which is preliminary data.</text>
</comment>
<name>A0ABU2KM44_9FLAO</name>
<evidence type="ECO:0000313" key="2">
    <source>
        <dbReference type="Proteomes" id="UP001182991"/>
    </source>
</evidence>
<dbReference type="RefSeq" id="WP_311402718.1">
    <property type="nucleotide sequence ID" value="NZ_JAVRBG010000019.1"/>
</dbReference>
<dbReference type="Proteomes" id="UP001182991">
    <property type="component" value="Unassembled WGS sequence"/>
</dbReference>
<keyword evidence="2" id="KW-1185">Reference proteome</keyword>
<dbReference type="PROSITE" id="PS51257">
    <property type="entry name" value="PROKAR_LIPOPROTEIN"/>
    <property type="match status" value="1"/>
</dbReference>
<evidence type="ECO:0008006" key="3">
    <source>
        <dbReference type="Google" id="ProtNLM"/>
    </source>
</evidence>
<proteinExistence type="predicted"/>
<reference evidence="2" key="1">
    <citation type="submission" date="2023-07" db="EMBL/GenBank/DDBJ databases">
        <title>Isolating and identifying novel microbial strains from the Mariana Trench.</title>
        <authorList>
            <person name="Fu H."/>
        </authorList>
    </citation>
    <scope>NUCLEOTIDE SEQUENCE [LARGE SCALE GENOMIC DNA]</scope>
    <source>
        <strain evidence="2">T-y2</strain>
    </source>
</reference>
<evidence type="ECO:0000313" key="1">
    <source>
        <dbReference type="EMBL" id="MDT0295790.1"/>
    </source>
</evidence>
<organism evidence="1 2">
    <name type="scientific">Mesonia ostreae</name>
    <dbReference type="NCBI Taxonomy" id="861110"/>
    <lineage>
        <taxon>Bacteria</taxon>
        <taxon>Pseudomonadati</taxon>
        <taxon>Bacteroidota</taxon>
        <taxon>Flavobacteriia</taxon>
        <taxon>Flavobacteriales</taxon>
        <taxon>Flavobacteriaceae</taxon>
        <taxon>Mesonia</taxon>
    </lineage>
</organism>
<dbReference type="EMBL" id="JAVRBG010000019">
    <property type="protein sequence ID" value="MDT0295790.1"/>
    <property type="molecule type" value="Genomic_DNA"/>
</dbReference>
<gene>
    <name evidence="1" type="ORF">RLT85_14250</name>
</gene>